<dbReference type="Proteomes" id="UP000828390">
    <property type="component" value="Unassembled WGS sequence"/>
</dbReference>
<proteinExistence type="predicted"/>
<dbReference type="AlphaFoldDB" id="A0A9D4MKC6"/>
<reference evidence="1" key="2">
    <citation type="submission" date="2020-11" db="EMBL/GenBank/DDBJ databases">
        <authorList>
            <person name="McCartney M.A."/>
            <person name="Auch B."/>
            <person name="Kono T."/>
            <person name="Mallez S."/>
            <person name="Becker A."/>
            <person name="Gohl D.M."/>
            <person name="Silverstein K.A.T."/>
            <person name="Koren S."/>
            <person name="Bechman K.B."/>
            <person name="Herman A."/>
            <person name="Abrahante J.E."/>
            <person name="Garbe J."/>
        </authorList>
    </citation>
    <scope>NUCLEOTIDE SEQUENCE</scope>
    <source>
        <strain evidence="1">Duluth1</strain>
        <tissue evidence="1">Whole animal</tissue>
    </source>
</reference>
<accession>A0A9D4MKC6</accession>
<dbReference type="EMBL" id="JAIWYP010000001">
    <property type="protein sequence ID" value="KAH3878673.1"/>
    <property type="molecule type" value="Genomic_DNA"/>
</dbReference>
<reference evidence="1" key="1">
    <citation type="journal article" date="2019" name="bioRxiv">
        <title>The Genome of the Zebra Mussel, Dreissena polymorpha: A Resource for Invasive Species Research.</title>
        <authorList>
            <person name="McCartney M.A."/>
            <person name="Auch B."/>
            <person name="Kono T."/>
            <person name="Mallez S."/>
            <person name="Zhang Y."/>
            <person name="Obille A."/>
            <person name="Becker A."/>
            <person name="Abrahante J.E."/>
            <person name="Garbe J."/>
            <person name="Badalamenti J.P."/>
            <person name="Herman A."/>
            <person name="Mangelson H."/>
            <person name="Liachko I."/>
            <person name="Sullivan S."/>
            <person name="Sone E.D."/>
            <person name="Koren S."/>
            <person name="Silverstein K.A.T."/>
            <person name="Beckman K.B."/>
            <person name="Gohl D.M."/>
        </authorList>
    </citation>
    <scope>NUCLEOTIDE SEQUENCE</scope>
    <source>
        <strain evidence="1">Duluth1</strain>
        <tissue evidence="1">Whole animal</tissue>
    </source>
</reference>
<gene>
    <name evidence="1" type="ORF">DPMN_002571</name>
</gene>
<evidence type="ECO:0000313" key="1">
    <source>
        <dbReference type="EMBL" id="KAH3878673.1"/>
    </source>
</evidence>
<name>A0A9D4MKC6_DREPO</name>
<keyword evidence="2" id="KW-1185">Reference proteome</keyword>
<comment type="caution">
    <text evidence="1">The sequence shown here is derived from an EMBL/GenBank/DDBJ whole genome shotgun (WGS) entry which is preliminary data.</text>
</comment>
<sequence length="62" mass="7159">MKGLKGSLGDCEVVVRTHERTGKDSIGDFEVLVRKHHSTRNDSLRKKTFLKQLDIYRNVFQA</sequence>
<evidence type="ECO:0000313" key="2">
    <source>
        <dbReference type="Proteomes" id="UP000828390"/>
    </source>
</evidence>
<protein>
    <submittedName>
        <fullName evidence="1">Uncharacterized protein</fullName>
    </submittedName>
</protein>
<organism evidence="1 2">
    <name type="scientific">Dreissena polymorpha</name>
    <name type="common">Zebra mussel</name>
    <name type="synonym">Mytilus polymorpha</name>
    <dbReference type="NCBI Taxonomy" id="45954"/>
    <lineage>
        <taxon>Eukaryota</taxon>
        <taxon>Metazoa</taxon>
        <taxon>Spiralia</taxon>
        <taxon>Lophotrochozoa</taxon>
        <taxon>Mollusca</taxon>
        <taxon>Bivalvia</taxon>
        <taxon>Autobranchia</taxon>
        <taxon>Heteroconchia</taxon>
        <taxon>Euheterodonta</taxon>
        <taxon>Imparidentia</taxon>
        <taxon>Neoheterodontei</taxon>
        <taxon>Myida</taxon>
        <taxon>Dreissenoidea</taxon>
        <taxon>Dreissenidae</taxon>
        <taxon>Dreissena</taxon>
    </lineage>
</organism>